<organism evidence="2 3">
    <name type="scientific">Dibothriocephalus latus</name>
    <name type="common">Fish tapeworm</name>
    <name type="synonym">Diphyllobothrium latum</name>
    <dbReference type="NCBI Taxonomy" id="60516"/>
    <lineage>
        <taxon>Eukaryota</taxon>
        <taxon>Metazoa</taxon>
        <taxon>Spiralia</taxon>
        <taxon>Lophotrochozoa</taxon>
        <taxon>Platyhelminthes</taxon>
        <taxon>Cestoda</taxon>
        <taxon>Eucestoda</taxon>
        <taxon>Diphyllobothriidea</taxon>
        <taxon>Diphyllobothriidae</taxon>
        <taxon>Dibothriocephalus</taxon>
    </lineage>
</organism>
<protein>
    <recommendedName>
        <fullName evidence="1">Integrase catalytic domain-containing protein</fullName>
    </recommendedName>
</protein>
<feature type="domain" description="Integrase catalytic" evidence="1">
    <location>
        <begin position="1"/>
        <end position="74"/>
    </location>
</feature>
<reference evidence="2 3" key="1">
    <citation type="submission" date="2018-11" db="EMBL/GenBank/DDBJ databases">
        <authorList>
            <consortium name="Pathogen Informatics"/>
        </authorList>
    </citation>
    <scope>NUCLEOTIDE SEQUENCE [LARGE SCALE GENOMIC DNA]</scope>
</reference>
<dbReference type="InterPro" id="IPR001584">
    <property type="entry name" value="Integrase_cat-core"/>
</dbReference>
<dbReference type="OrthoDB" id="8064719at2759"/>
<dbReference type="EMBL" id="UYRU01074571">
    <property type="protein sequence ID" value="VDN24794.1"/>
    <property type="molecule type" value="Genomic_DNA"/>
</dbReference>
<dbReference type="SUPFAM" id="SSF53098">
    <property type="entry name" value="Ribonuclease H-like"/>
    <property type="match status" value="1"/>
</dbReference>
<accession>A0A3P7M606</accession>
<evidence type="ECO:0000259" key="1">
    <source>
        <dbReference type="PROSITE" id="PS50994"/>
    </source>
</evidence>
<dbReference type="InterPro" id="IPR012337">
    <property type="entry name" value="RNaseH-like_sf"/>
</dbReference>
<dbReference type="Proteomes" id="UP000281553">
    <property type="component" value="Unassembled WGS sequence"/>
</dbReference>
<keyword evidence="3" id="KW-1185">Reference proteome</keyword>
<dbReference type="InterPro" id="IPR036397">
    <property type="entry name" value="RNaseH_sf"/>
</dbReference>
<dbReference type="Pfam" id="PF00665">
    <property type="entry name" value="rve"/>
    <property type="match status" value="1"/>
</dbReference>
<dbReference type="Gene3D" id="3.30.420.10">
    <property type="entry name" value="Ribonuclease H-like superfamily/Ribonuclease H"/>
    <property type="match status" value="1"/>
</dbReference>
<gene>
    <name evidence="2" type="ORF">DILT_LOCUS14504</name>
</gene>
<evidence type="ECO:0000313" key="2">
    <source>
        <dbReference type="EMBL" id="VDN24794.1"/>
    </source>
</evidence>
<dbReference type="PROSITE" id="PS50994">
    <property type="entry name" value="INTEGRASE"/>
    <property type="match status" value="1"/>
</dbReference>
<evidence type="ECO:0000313" key="3">
    <source>
        <dbReference type="Proteomes" id="UP000281553"/>
    </source>
</evidence>
<dbReference type="GO" id="GO:0015074">
    <property type="term" value="P:DNA integration"/>
    <property type="evidence" value="ECO:0007669"/>
    <property type="project" value="InterPro"/>
</dbReference>
<sequence length="140" mass="15353">MDIAGHLPLFNGFSYLLTCVDRFTRWSEAILLPNIEASTVVKAFLSRWVAIFGVHSTIPTDRGAQFESNLFQLLYFHSALFLYATFGLAEGYCSGPPVSLSLTLLSQAHTRLSTARALGQFFGVSSMTHQAVAVSSDLML</sequence>
<proteinExistence type="predicted"/>
<dbReference type="GO" id="GO:0003676">
    <property type="term" value="F:nucleic acid binding"/>
    <property type="evidence" value="ECO:0007669"/>
    <property type="project" value="InterPro"/>
</dbReference>
<dbReference type="AlphaFoldDB" id="A0A3P7M606"/>
<name>A0A3P7M606_DIBLA</name>